<proteinExistence type="predicted"/>
<evidence type="ECO:0000313" key="3">
    <source>
        <dbReference type="EMBL" id="KAF2113253.1"/>
    </source>
</evidence>
<protein>
    <recommendedName>
        <fullName evidence="2">F-box domain-containing protein</fullName>
    </recommendedName>
</protein>
<dbReference type="AlphaFoldDB" id="A0A6A5Z2M0"/>
<reference evidence="3" key="1">
    <citation type="journal article" date="2020" name="Stud. Mycol.">
        <title>101 Dothideomycetes genomes: a test case for predicting lifestyles and emergence of pathogens.</title>
        <authorList>
            <person name="Haridas S."/>
            <person name="Albert R."/>
            <person name="Binder M."/>
            <person name="Bloem J."/>
            <person name="Labutti K."/>
            <person name="Salamov A."/>
            <person name="Andreopoulos B."/>
            <person name="Baker S."/>
            <person name="Barry K."/>
            <person name="Bills G."/>
            <person name="Bluhm B."/>
            <person name="Cannon C."/>
            <person name="Castanera R."/>
            <person name="Culley D."/>
            <person name="Daum C."/>
            <person name="Ezra D."/>
            <person name="Gonzalez J."/>
            <person name="Henrissat B."/>
            <person name="Kuo A."/>
            <person name="Liang C."/>
            <person name="Lipzen A."/>
            <person name="Lutzoni F."/>
            <person name="Magnuson J."/>
            <person name="Mondo S."/>
            <person name="Nolan M."/>
            <person name="Ohm R."/>
            <person name="Pangilinan J."/>
            <person name="Park H.-J."/>
            <person name="Ramirez L."/>
            <person name="Alfaro M."/>
            <person name="Sun H."/>
            <person name="Tritt A."/>
            <person name="Yoshinaga Y."/>
            <person name="Zwiers L.-H."/>
            <person name="Turgeon B."/>
            <person name="Goodwin S."/>
            <person name="Spatafora J."/>
            <person name="Crous P."/>
            <person name="Grigoriev I."/>
        </authorList>
    </citation>
    <scope>NUCLEOTIDE SEQUENCE</scope>
    <source>
        <strain evidence="3">CBS 627.86</strain>
    </source>
</reference>
<dbReference type="PROSITE" id="PS50181">
    <property type="entry name" value="FBOX"/>
    <property type="match status" value="1"/>
</dbReference>
<dbReference type="OrthoDB" id="9981546at2759"/>
<dbReference type="Proteomes" id="UP000799770">
    <property type="component" value="Unassembled WGS sequence"/>
</dbReference>
<evidence type="ECO:0000313" key="4">
    <source>
        <dbReference type="Proteomes" id="UP000799770"/>
    </source>
</evidence>
<feature type="region of interest" description="Disordered" evidence="1">
    <location>
        <begin position="121"/>
        <end position="143"/>
    </location>
</feature>
<gene>
    <name evidence="3" type="ORF">BDV96DRAFT_496625</name>
</gene>
<organism evidence="3 4">
    <name type="scientific">Lophiotrema nucula</name>
    <dbReference type="NCBI Taxonomy" id="690887"/>
    <lineage>
        <taxon>Eukaryota</taxon>
        <taxon>Fungi</taxon>
        <taxon>Dikarya</taxon>
        <taxon>Ascomycota</taxon>
        <taxon>Pezizomycotina</taxon>
        <taxon>Dothideomycetes</taxon>
        <taxon>Pleosporomycetidae</taxon>
        <taxon>Pleosporales</taxon>
        <taxon>Lophiotremataceae</taxon>
        <taxon>Lophiotrema</taxon>
    </lineage>
</organism>
<dbReference type="InterPro" id="IPR001810">
    <property type="entry name" value="F-box_dom"/>
</dbReference>
<feature type="domain" description="F-box" evidence="2">
    <location>
        <begin position="3"/>
        <end position="40"/>
    </location>
</feature>
<name>A0A6A5Z2M0_9PLEO</name>
<evidence type="ECO:0000256" key="1">
    <source>
        <dbReference type="SAM" id="MobiDB-lite"/>
    </source>
</evidence>
<evidence type="ECO:0000259" key="2">
    <source>
        <dbReference type="PROSITE" id="PS50181"/>
    </source>
</evidence>
<keyword evidence="4" id="KW-1185">Reference proteome</keyword>
<sequence>MDKCCLYNLPNELLLYILTPLPTPELLPLTLISQRIYTIILRILHNRLVVASELHSYSLLLECYHPSAKLTEPPYFCTYHGTDGLSSYEPPSHDDPNLAGRLGDMRNIYSRFKPHRRELETGGRRVRGPPGDVPGSRTFPGTARDRYQGEAVKQILSLDGHELFTQLVAQTNLVKIGPRNGLFTCFVGVEEGVLRVWRQWLKGIAAKGASAVGSSYPEVVEEVGKGKGVVREISQKSEDLDDERILWVSSAKNTGFRFNVRERKLRRDTPILISADEDMPVSYEIEYEELLVRTSHLLLMLEKSLVQEDNSSGKAVVFGSFG</sequence>
<dbReference type="EMBL" id="ML977328">
    <property type="protein sequence ID" value="KAF2113253.1"/>
    <property type="molecule type" value="Genomic_DNA"/>
</dbReference>
<accession>A0A6A5Z2M0</accession>